<accession>A0A1I1TYB4</accession>
<dbReference type="PIRSF" id="PIRSF029215">
    <property type="entry name" value="UCP029215"/>
    <property type="match status" value="1"/>
</dbReference>
<evidence type="ECO:0008006" key="4">
    <source>
        <dbReference type="Google" id="ProtNLM"/>
    </source>
</evidence>
<evidence type="ECO:0000313" key="2">
    <source>
        <dbReference type="EMBL" id="SFD60580.1"/>
    </source>
</evidence>
<dbReference type="Proteomes" id="UP000199599">
    <property type="component" value="Unassembled WGS sequence"/>
</dbReference>
<protein>
    <recommendedName>
        <fullName evidence="4">DUF2213 domain-containing protein</fullName>
    </recommendedName>
</protein>
<evidence type="ECO:0000256" key="1">
    <source>
        <dbReference type="SAM" id="MobiDB-lite"/>
    </source>
</evidence>
<dbReference type="AlphaFoldDB" id="A0A1I1TYB4"/>
<sequence length="388" mass="42763">MLVERYDTAPINQLNFDSLTGFLIAKNVPIARAGVFSYRKADGSFLMEAKLPEELLSDDTVATVNCKPITDNHPRENGENVLVNRGNSAKYMKGLTASNAHVDSSDNTLRVDMTISDPELIKEVQNGKEELSIGFQTEVEPRKGTYKGMAFDAVQKNIQVNHVAIVDRGRAGHTVRLTGDSAESVIDDNRERTNEQMETTKVRLDGENITVATDDADKVTKSNSSLASLKEQLKAEQAKVADLEAKVKKAEGDAADKKKKADTAQAKADSAEKDKIELQTKLDKFKTDSVDELVNNRLQLIDTARTLVGDSYDFNGKNEKTIKVDSIKAVDSNFDEKDKSDDYIDAYFDSQVKNATKGRVIGSPSFKGDNGDELGVNPWADLYNKEAR</sequence>
<organism evidence="2 3">
    <name type="scientific">Lactobacillus bombicola</name>
    <dbReference type="NCBI Taxonomy" id="1505723"/>
    <lineage>
        <taxon>Bacteria</taxon>
        <taxon>Bacillati</taxon>
        <taxon>Bacillota</taxon>
        <taxon>Bacilli</taxon>
        <taxon>Lactobacillales</taxon>
        <taxon>Lactobacillaceae</taxon>
        <taxon>Lactobacillus</taxon>
    </lineage>
</organism>
<dbReference type="RefSeq" id="WP_228150097.1">
    <property type="nucleotide sequence ID" value="NZ_CBCRVU010000001.1"/>
</dbReference>
<dbReference type="STRING" id="1505723.SAMN04487792_1550"/>
<reference evidence="3" key="1">
    <citation type="submission" date="2016-10" db="EMBL/GenBank/DDBJ databases">
        <authorList>
            <person name="Varghese N."/>
            <person name="Submissions S."/>
        </authorList>
    </citation>
    <scope>NUCLEOTIDE SEQUENCE [LARGE SCALE GENOMIC DNA]</scope>
    <source>
        <strain evidence="3">R-53102</strain>
    </source>
</reference>
<name>A0A1I1TYB4_9LACO</name>
<evidence type="ECO:0000313" key="3">
    <source>
        <dbReference type="Proteomes" id="UP000199599"/>
    </source>
</evidence>
<feature type="compositionally biased region" description="Basic and acidic residues" evidence="1">
    <location>
        <begin position="249"/>
        <end position="262"/>
    </location>
</feature>
<dbReference type="InterPro" id="IPR016913">
    <property type="entry name" value="UCP029215"/>
</dbReference>
<gene>
    <name evidence="2" type="ORF">SAMN04487792_1550</name>
</gene>
<proteinExistence type="predicted"/>
<dbReference type="Pfam" id="PF09979">
    <property type="entry name" value="DUF2213"/>
    <property type="match status" value="1"/>
</dbReference>
<feature type="region of interest" description="Disordered" evidence="1">
    <location>
        <begin position="249"/>
        <end position="273"/>
    </location>
</feature>
<dbReference type="EMBL" id="FOMN01000011">
    <property type="protein sequence ID" value="SFD60580.1"/>
    <property type="molecule type" value="Genomic_DNA"/>
</dbReference>